<dbReference type="SUPFAM" id="SSF56112">
    <property type="entry name" value="Protein kinase-like (PK-like)"/>
    <property type="match status" value="1"/>
</dbReference>
<dbReference type="InterPro" id="IPR000719">
    <property type="entry name" value="Prot_kinase_dom"/>
</dbReference>
<dbReference type="PROSITE" id="PS50011">
    <property type="entry name" value="PROTEIN_KINASE_DOM"/>
    <property type="match status" value="1"/>
</dbReference>
<dbReference type="InterPro" id="IPR008271">
    <property type="entry name" value="Ser/Thr_kinase_AS"/>
</dbReference>
<feature type="region of interest" description="Disordered" evidence="9">
    <location>
        <begin position="338"/>
        <end position="380"/>
    </location>
</feature>
<feature type="domain" description="Protein kinase" evidence="10">
    <location>
        <begin position="58"/>
        <end position="318"/>
    </location>
</feature>
<organism evidence="11 12">
    <name type="scientific">Pelagomonas calceolata</name>
    <dbReference type="NCBI Taxonomy" id="35677"/>
    <lineage>
        <taxon>Eukaryota</taxon>
        <taxon>Sar</taxon>
        <taxon>Stramenopiles</taxon>
        <taxon>Ochrophyta</taxon>
        <taxon>Pelagophyceae</taxon>
        <taxon>Pelagomonadales</taxon>
        <taxon>Pelagomonadaceae</taxon>
        <taxon>Pelagomonas</taxon>
    </lineage>
</organism>
<protein>
    <recommendedName>
        <fullName evidence="10">Protein kinase domain-containing protein</fullName>
    </recommendedName>
</protein>
<evidence type="ECO:0000313" key="12">
    <source>
        <dbReference type="Proteomes" id="UP000789595"/>
    </source>
</evidence>
<dbReference type="GO" id="GO:0005524">
    <property type="term" value="F:ATP binding"/>
    <property type="evidence" value="ECO:0007669"/>
    <property type="project" value="UniProtKB-KW"/>
</dbReference>
<dbReference type="PROSITE" id="PS00108">
    <property type="entry name" value="PROTEIN_KINASE_ST"/>
    <property type="match status" value="1"/>
</dbReference>
<evidence type="ECO:0000259" key="10">
    <source>
        <dbReference type="PROSITE" id="PS50011"/>
    </source>
</evidence>
<comment type="caution">
    <text evidence="11">The sequence shown here is derived from an EMBL/GenBank/DDBJ whole genome shotgun (WGS) entry which is preliminary data.</text>
</comment>
<dbReference type="AlphaFoldDB" id="A0A8J2SYG8"/>
<proteinExistence type="predicted"/>
<keyword evidence="2" id="KW-0808">Transferase</keyword>
<evidence type="ECO:0000256" key="8">
    <source>
        <dbReference type="PIRSR" id="PIRSR630616-3"/>
    </source>
</evidence>
<dbReference type="Pfam" id="PF00069">
    <property type="entry name" value="Pkinase"/>
    <property type="match status" value="1"/>
</dbReference>
<dbReference type="Gene3D" id="1.10.510.10">
    <property type="entry name" value="Transferase(Phosphotransferase) domain 1"/>
    <property type="match status" value="1"/>
</dbReference>
<sequence length="380" mass="41430">MSDLCACWWPFGRRNSERNSDGWSPSPLIQARTKPIAIVQGSPLVEQACRKASFAALYDLGPEIGSGSTSTVHKSTQKASGKVFATKVVSAAGLQTPGVADQFASEVLALKRCRHPHVVSLEDAVVDENKLYLVTELLTGGELFDYVVKRGTLGEDEAASILSDVGDAIRFMHDQGVIHRDLKPENLLLAKESPVGFPTVKIIDFGLSKARQTRDVCASFLGTRGYLAPEMLKRRTYSEAVDMWAFGVIAYVLLCGCLPFDDDAARINSPNASKKFELRFPSWARGLSKGARDLLANLLQVDPRRRYTAAQCCRHPWLRGTAERSSVPLSSPAMLGRRLAAARATPSPPSRPSSRAGPADYAVLDNDGRARPASRRKNSF</sequence>
<evidence type="ECO:0000256" key="5">
    <source>
        <dbReference type="ARBA" id="ARBA00022840"/>
    </source>
</evidence>
<dbReference type="InterPro" id="IPR011009">
    <property type="entry name" value="Kinase-like_dom_sf"/>
</dbReference>
<keyword evidence="5 7" id="KW-0067">ATP-binding</keyword>
<evidence type="ECO:0000256" key="7">
    <source>
        <dbReference type="PIRSR" id="PIRSR630616-2"/>
    </source>
</evidence>
<feature type="cross-link" description="Glycyl lysine isopeptide (Lys-Gly) (interchain with G-Cter in SUMO2)" evidence="8">
    <location>
        <position position="183"/>
    </location>
</feature>
<dbReference type="OrthoDB" id="40902at2759"/>
<accession>A0A8J2SYG8</accession>
<dbReference type="PANTHER" id="PTHR24350">
    <property type="entry name" value="SERINE/THREONINE-PROTEIN KINASE IAL-RELATED"/>
    <property type="match status" value="1"/>
</dbReference>
<dbReference type="SMART" id="SM00220">
    <property type="entry name" value="S_TKc"/>
    <property type="match status" value="1"/>
</dbReference>
<feature type="binding site" evidence="7">
    <location>
        <position position="87"/>
    </location>
    <ligand>
        <name>ATP</name>
        <dbReference type="ChEBI" id="CHEBI:30616"/>
    </ligand>
</feature>
<keyword evidence="12" id="KW-1185">Reference proteome</keyword>
<evidence type="ECO:0000256" key="4">
    <source>
        <dbReference type="ARBA" id="ARBA00022777"/>
    </source>
</evidence>
<dbReference type="GO" id="GO:0004674">
    <property type="term" value="F:protein serine/threonine kinase activity"/>
    <property type="evidence" value="ECO:0007669"/>
    <property type="project" value="UniProtKB-KW"/>
</dbReference>
<keyword evidence="4" id="KW-0418">Kinase</keyword>
<evidence type="ECO:0000256" key="9">
    <source>
        <dbReference type="SAM" id="MobiDB-lite"/>
    </source>
</evidence>
<feature type="binding site" evidence="7">
    <location>
        <begin position="185"/>
        <end position="186"/>
    </location>
    <ligand>
        <name>ATP</name>
        <dbReference type="ChEBI" id="CHEBI:30616"/>
    </ligand>
</feature>
<dbReference type="FunFam" id="1.10.510.10:FF:000571">
    <property type="entry name" value="Maternal embryonic leucine zipper kinase"/>
    <property type="match status" value="1"/>
</dbReference>
<keyword evidence="1" id="KW-0723">Serine/threonine-protein kinase</keyword>
<evidence type="ECO:0000313" key="11">
    <source>
        <dbReference type="EMBL" id="CAH0377521.1"/>
    </source>
</evidence>
<name>A0A8J2SYG8_9STRA</name>
<evidence type="ECO:0000256" key="1">
    <source>
        <dbReference type="ARBA" id="ARBA00022527"/>
    </source>
</evidence>
<dbReference type="Proteomes" id="UP000789595">
    <property type="component" value="Unassembled WGS sequence"/>
</dbReference>
<keyword evidence="3 7" id="KW-0547">Nucleotide-binding</keyword>
<dbReference type="InterPro" id="IPR030616">
    <property type="entry name" value="Aur-like"/>
</dbReference>
<feature type="binding site" evidence="7">
    <location>
        <position position="204"/>
    </location>
    <ligand>
        <name>ATP</name>
        <dbReference type="ChEBI" id="CHEBI:30616"/>
    </ligand>
</feature>
<evidence type="ECO:0000256" key="3">
    <source>
        <dbReference type="ARBA" id="ARBA00022741"/>
    </source>
</evidence>
<feature type="active site" description="Proton acceptor" evidence="6">
    <location>
        <position position="181"/>
    </location>
</feature>
<dbReference type="EMBL" id="CAKKNE010000005">
    <property type="protein sequence ID" value="CAH0377521.1"/>
    <property type="molecule type" value="Genomic_DNA"/>
</dbReference>
<dbReference type="CDD" id="cd05117">
    <property type="entry name" value="STKc_CAMK"/>
    <property type="match status" value="1"/>
</dbReference>
<reference evidence="11" key="1">
    <citation type="submission" date="2021-11" db="EMBL/GenBank/DDBJ databases">
        <authorList>
            <consortium name="Genoscope - CEA"/>
            <person name="William W."/>
        </authorList>
    </citation>
    <scope>NUCLEOTIDE SEQUENCE</scope>
</reference>
<evidence type="ECO:0000256" key="2">
    <source>
        <dbReference type="ARBA" id="ARBA00022679"/>
    </source>
</evidence>
<gene>
    <name evidence="11" type="ORF">PECAL_5P20560</name>
</gene>
<evidence type="ECO:0000256" key="6">
    <source>
        <dbReference type="PIRSR" id="PIRSR630616-1"/>
    </source>
</evidence>